<evidence type="ECO:0000256" key="11">
    <source>
        <dbReference type="RuleBase" id="RU004253"/>
    </source>
</evidence>
<feature type="binding site" evidence="9">
    <location>
        <position position="82"/>
    </location>
    <ligand>
        <name>Mg(2+)</name>
        <dbReference type="ChEBI" id="CHEBI:18420"/>
    </ligand>
</feature>
<dbReference type="FunFam" id="3.20.20.70:FF:000096">
    <property type="entry name" value="Thiamine-phosphate synthase"/>
    <property type="match status" value="1"/>
</dbReference>
<evidence type="ECO:0000256" key="10">
    <source>
        <dbReference type="RuleBase" id="RU003826"/>
    </source>
</evidence>
<evidence type="ECO:0000256" key="6">
    <source>
        <dbReference type="ARBA" id="ARBA00047334"/>
    </source>
</evidence>
<evidence type="ECO:0000256" key="1">
    <source>
        <dbReference type="ARBA" id="ARBA00005165"/>
    </source>
</evidence>
<evidence type="ECO:0000256" key="3">
    <source>
        <dbReference type="ARBA" id="ARBA00022723"/>
    </source>
</evidence>
<feature type="binding site" evidence="9">
    <location>
        <begin position="179"/>
        <end position="180"/>
    </location>
    <ligand>
        <name>2-[(2R,5Z)-2-carboxy-4-methylthiazol-5(2H)-ylidene]ethyl phosphate</name>
        <dbReference type="ChEBI" id="CHEBI:62899"/>
    </ligand>
</feature>
<proteinExistence type="inferred from homology"/>
<comment type="pathway">
    <text evidence="1 9 11">Cofactor biosynthesis; thiamine diphosphate biosynthesis; thiamine phosphate from 4-amino-2-methyl-5-diphosphomethylpyrimidine and 4-methyl-5-(2-phosphoethyl)-thiazole: step 1/1.</text>
</comment>
<reference evidence="13 14" key="1">
    <citation type="submission" date="2017-02" db="EMBL/GenBank/DDBJ databases">
        <title>The complete genomic sequence of a novel cold adapted crude oil-degrading bacterium Planococcus qaidamina Y42.</title>
        <authorList>
            <person name="Yang R."/>
        </authorList>
    </citation>
    <scope>NUCLEOTIDE SEQUENCE [LARGE SCALE GENOMIC DNA]</scope>
    <source>
        <strain evidence="13 14">Y42</strain>
    </source>
</reference>
<protein>
    <recommendedName>
        <fullName evidence="9">Thiamine-phosphate synthase</fullName>
        <shortName evidence="9">TP synthase</shortName>
        <shortName evidence="9">TPS</shortName>
        <ecNumber evidence="9">2.5.1.3</ecNumber>
    </recommendedName>
    <alternativeName>
        <fullName evidence="9">Thiamine-phosphate pyrophosphorylase</fullName>
        <shortName evidence="9">TMP pyrophosphorylase</shortName>
        <shortName evidence="9">TMP-PPase</shortName>
    </alternativeName>
</protein>
<evidence type="ECO:0000256" key="8">
    <source>
        <dbReference type="ARBA" id="ARBA00047883"/>
    </source>
</evidence>
<feature type="binding site" evidence="9">
    <location>
        <position position="130"/>
    </location>
    <ligand>
        <name>4-amino-2-methyl-5-(diphosphooxymethyl)pyrimidine</name>
        <dbReference type="ChEBI" id="CHEBI:57841"/>
    </ligand>
</feature>
<evidence type="ECO:0000259" key="12">
    <source>
        <dbReference type="Pfam" id="PF02581"/>
    </source>
</evidence>
<organism evidence="13 14">
    <name type="scientific">Planococcus lenghuensis</name>
    <dbReference type="NCBI Taxonomy" id="2213202"/>
    <lineage>
        <taxon>Bacteria</taxon>
        <taxon>Bacillati</taxon>
        <taxon>Bacillota</taxon>
        <taxon>Bacilli</taxon>
        <taxon>Bacillales</taxon>
        <taxon>Caryophanaceae</taxon>
        <taxon>Planococcus</taxon>
    </lineage>
</organism>
<dbReference type="GO" id="GO:0000287">
    <property type="term" value="F:magnesium ion binding"/>
    <property type="evidence" value="ECO:0007669"/>
    <property type="project" value="UniProtKB-UniRule"/>
</dbReference>
<dbReference type="HAMAP" id="MF_00097">
    <property type="entry name" value="TMP_synthase"/>
    <property type="match status" value="1"/>
</dbReference>
<dbReference type="AlphaFoldDB" id="A0A1Q2L3Q2"/>
<feature type="binding site" evidence="9">
    <location>
        <position position="159"/>
    </location>
    <ligand>
        <name>2-[(2R,5Z)-2-carboxy-4-methylthiazol-5(2H)-ylidene]ethyl phosphate</name>
        <dbReference type="ChEBI" id="CHEBI:62899"/>
    </ligand>
</feature>
<evidence type="ECO:0000256" key="5">
    <source>
        <dbReference type="ARBA" id="ARBA00022977"/>
    </source>
</evidence>
<dbReference type="UniPathway" id="UPA00060">
    <property type="reaction ID" value="UER00141"/>
</dbReference>
<dbReference type="InterPro" id="IPR013785">
    <property type="entry name" value="Aldolase_TIM"/>
</dbReference>
<accession>A0A1Q2L3Q2</accession>
<dbReference type="InterPro" id="IPR034291">
    <property type="entry name" value="TMP_synthase"/>
</dbReference>
<dbReference type="InterPro" id="IPR036206">
    <property type="entry name" value="ThiamineP_synth_sf"/>
</dbReference>
<feature type="binding site" evidence="9">
    <location>
        <begin position="127"/>
        <end position="129"/>
    </location>
    <ligand>
        <name>2-[(2R,5Z)-2-carboxy-4-methylthiazol-5(2H)-ylidene]ethyl phosphate</name>
        <dbReference type="ChEBI" id="CHEBI:62899"/>
    </ligand>
</feature>
<dbReference type="GO" id="GO:0009228">
    <property type="term" value="P:thiamine biosynthetic process"/>
    <property type="evidence" value="ECO:0007669"/>
    <property type="project" value="UniProtKB-KW"/>
</dbReference>
<comment type="catalytic activity">
    <reaction evidence="7 9 10">
        <text>2-(2-carboxy-4-methylthiazol-5-yl)ethyl phosphate + 4-amino-2-methyl-5-(diphosphooxymethyl)pyrimidine + 2 H(+) = thiamine phosphate + CO2 + diphosphate</text>
        <dbReference type="Rhea" id="RHEA:47848"/>
        <dbReference type="ChEBI" id="CHEBI:15378"/>
        <dbReference type="ChEBI" id="CHEBI:16526"/>
        <dbReference type="ChEBI" id="CHEBI:33019"/>
        <dbReference type="ChEBI" id="CHEBI:37575"/>
        <dbReference type="ChEBI" id="CHEBI:57841"/>
        <dbReference type="ChEBI" id="CHEBI:62890"/>
        <dbReference type="EC" id="2.5.1.3"/>
    </reaction>
</comment>
<name>A0A1Q2L3Q2_9BACL</name>
<dbReference type="EMBL" id="CP019640">
    <property type="protein sequence ID" value="AQQ55051.1"/>
    <property type="molecule type" value="Genomic_DNA"/>
</dbReference>
<keyword evidence="3 9" id="KW-0479">Metal-binding</keyword>
<dbReference type="InterPro" id="IPR022998">
    <property type="entry name" value="ThiamineP_synth_TenI"/>
</dbReference>
<feature type="binding site" evidence="9">
    <location>
        <position position="101"/>
    </location>
    <ligand>
        <name>4-amino-2-methyl-5-(diphosphooxymethyl)pyrimidine</name>
        <dbReference type="ChEBI" id="CHEBI:57841"/>
    </ligand>
</feature>
<dbReference type="EC" id="2.5.1.3" evidence="9"/>
<comment type="function">
    <text evidence="9">Condenses 4-methyl-5-(beta-hydroxyethyl)thiazole monophosphate (THZ-P) and 2-methyl-4-amino-5-hydroxymethyl pyrimidine pyrophosphate (HMP-PP) to form thiamine monophosphate (TMP).</text>
</comment>
<evidence type="ECO:0000256" key="9">
    <source>
        <dbReference type="HAMAP-Rule" id="MF_00097"/>
    </source>
</evidence>
<dbReference type="PANTHER" id="PTHR20857">
    <property type="entry name" value="THIAMINE-PHOSPHATE PYROPHOSPHORYLASE"/>
    <property type="match status" value="1"/>
</dbReference>
<dbReference type="Gene3D" id="3.20.20.70">
    <property type="entry name" value="Aldolase class I"/>
    <property type="match status" value="1"/>
</dbReference>
<dbReference type="OrthoDB" id="9812206at2"/>
<dbReference type="Pfam" id="PF02581">
    <property type="entry name" value="TMP-TENI"/>
    <property type="match status" value="1"/>
</dbReference>
<comment type="catalytic activity">
    <reaction evidence="8 9 10">
        <text>2-[(2R,5Z)-2-carboxy-4-methylthiazol-5(2H)-ylidene]ethyl phosphate + 4-amino-2-methyl-5-(diphosphooxymethyl)pyrimidine + 2 H(+) = thiamine phosphate + CO2 + diphosphate</text>
        <dbReference type="Rhea" id="RHEA:47844"/>
        <dbReference type="ChEBI" id="CHEBI:15378"/>
        <dbReference type="ChEBI" id="CHEBI:16526"/>
        <dbReference type="ChEBI" id="CHEBI:33019"/>
        <dbReference type="ChEBI" id="CHEBI:37575"/>
        <dbReference type="ChEBI" id="CHEBI:57841"/>
        <dbReference type="ChEBI" id="CHEBI:62899"/>
        <dbReference type="EC" id="2.5.1.3"/>
    </reaction>
</comment>
<feature type="domain" description="Thiamine phosphate synthase/TenI" evidence="12">
    <location>
        <begin position="8"/>
        <end position="182"/>
    </location>
</feature>
<keyword evidence="5 9" id="KW-0784">Thiamine biosynthesis</keyword>
<comment type="cofactor">
    <cofactor evidence="9">
        <name>Mg(2+)</name>
        <dbReference type="ChEBI" id="CHEBI:18420"/>
    </cofactor>
    <text evidence="9">Binds 1 Mg(2+) ion per subunit.</text>
</comment>
<keyword evidence="14" id="KW-1185">Reference proteome</keyword>
<keyword evidence="4 9" id="KW-0460">Magnesium</keyword>
<evidence type="ECO:0000256" key="4">
    <source>
        <dbReference type="ARBA" id="ARBA00022842"/>
    </source>
</evidence>
<gene>
    <name evidence="9" type="primary">thiE</name>
    <name evidence="13" type="ORF">B0X71_08255</name>
</gene>
<evidence type="ECO:0000256" key="2">
    <source>
        <dbReference type="ARBA" id="ARBA00022679"/>
    </source>
</evidence>
<dbReference type="GO" id="GO:0009229">
    <property type="term" value="P:thiamine diphosphate biosynthetic process"/>
    <property type="evidence" value="ECO:0007669"/>
    <property type="project" value="UniProtKB-UniRule"/>
</dbReference>
<dbReference type="CDD" id="cd00564">
    <property type="entry name" value="TMP_TenI"/>
    <property type="match status" value="1"/>
</dbReference>
<comment type="catalytic activity">
    <reaction evidence="6 9 10">
        <text>4-methyl-5-(2-phosphooxyethyl)-thiazole + 4-amino-2-methyl-5-(diphosphooxymethyl)pyrimidine + H(+) = thiamine phosphate + diphosphate</text>
        <dbReference type="Rhea" id="RHEA:22328"/>
        <dbReference type="ChEBI" id="CHEBI:15378"/>
        <dbReference type="ChEBI" id="CHEBI:33019"/>
        <dbReference type="ChEBI" id="CHEBI:37575"/>
        <dbReference type="ChEBI" id="CHEBI:57841"/>
        <dbReference type="ChEBI" id="CHEBI:58296"/>
        <dbReference type="EC" id="2.5.1.3"/>
    </reaction>
</comment>
<dbReference type="NCBIfam" id="TIGR00693">
    <property type="entry name" value="thiE"/>
    <property type="match status" value="1"/>
</dbReference>
<keyword evidence="2 9" id="KW-0808">Transferase</keyword>
<feature type="binding site" evidence="9">
    <location>
        <position position="63"/>
    </location>
    <ligand>
        <name>Mg(2+)</name>
        <dbReference type="ChEBI" id="CHEBI:18420"/>
    </ligand>
</feature>
<dbReference type="GO" id="GO:0005737">
    <property type="term" value="C:cytoplasm"/>
    <property type="evidence" value="ECO:0007669"/>
    <property type="project" value="TreeGrafter"/>
</dbReference>
<feature type="binding site" evidence="9">
    <location>
        <position position="62"/>
    </location>
    <ligand>
        <name>4-amino-2-methyl-5-(diphosphooxymethyl)pyrimidine</name>
        <dbReference type="ChEBI" id="CHEBI:57841"/>
    </ligand>
</feature>
<sequence length="205" mass="21335">MGTTNAVGRDPLVILEEALIGGISHFQLREKGTAALTGKELKTFALACQKLCRRHRVPFIINDDVELACAIDADGVHVGQEDLDCASVQSRIGKDKILGVSVHSVEEAKRAVADGADYVGMGPVYGTRSKDDAKPPAGIVGIVAVKKAFPALSIVGIGGIKPENASAVYQAGAESVAVISSLAGAEDVRGQVNLFKEAYKGAPQL</sequence>
<dbReference type="PANTHER" id="PTHR20857:SF15">
    <property type="entry name" value="THIAMINE-PHOSPHATE SYNTHASE"/>
    <property type="match status" value="1"/>
</dbReference>
<comment type="similarity">
    <text evidence="9 10">Belongs to the thiamine-phosphate synthase family.</text>
</comment>
<dbReference type="KEGG" id="pmar:B0X71_08255"/>
<dbReference type="GO" id="GO:0004789">
    <property type="term" value="F:thiamine-phosphate diphosphorylase activity"/>
    <property type="evidence" value="ECO:0007669"/>
    <property type="project" value="UniProtKB-UniRule"/>
</dbReference>
<dbReference type="Proteomes" id="UP000188184">
    <property type="component" value="Chromosome"/>
</dbReference>
<evidence type="ECO:0000313" key="13">
    <source>
        <dbReference type="EMBL" id="AQQ55051.1"/>
    </source>
</evidence>
<feature type="binding site" evidence="9">
    <location>
        <begin position="27"/>
        <end position="31"/>
    </location>
    <ligand>
        <name>4-amino-2-methyl-5-(diphosphooxymethyl)pyrimidine</name>
        <dbReference type="ChEBI" id="CHEBI:57841"/>
    </ligand>
</feature>
<evidence type="ECO:0000256" key="7">
    <source>
        <dbReference type="ARBA" id="ARBA00047851"/>
    </source>
</evidence>
<evidence type="ECO:0000313" key="14">
    <source>
        <dbReference type="Proteomes" id="UP000188184"/>
    </source>
</evidence>
<dbReference type="SUPFAM" id="SSF51391">
    <property type="entry name" value="Thiamin phosphate synthase"/>
    <property type="match status" value="1"/>
</dbReference>